<protein>
    <submittedName>
        <fullName evidence="2">Uncharacterized protein</fullName>
    </submittedName>
</protein>
<reference evidence="2" key="1">
    <citation type="journal article" date="2014" name="Int. J. Syst. Evol. Microbiol.">
        <title>Complete genome sequence of Corynebacterium casei LMG S-19264T (=DSM 44701T), isolated from a smear-ripened cheese.</title>
        <authorList>
            <consortium name="US DOE Joint Genome Institute (JGI-PGF)"/>
            <person name="Walter F."/>
            <person name="Albersmeier A."/>
            <person name="Kalinowski J."/>
            <person name="Ruckert C."/>
        </authorList>
    </citation>
    <scope>NUCLEOTIDE SEQUENCE</scope>
    <source>
        <strain evidence="2">CGMCC 4.7312</strain>
    </source>
</reference>
<accession>A0A917U9B4</accession>
<reference evidence="2" key="2">
    <citation type="submission" date="2020-09" db="EMBL/GenBank/DDBJ databases">
        <authorList>
            <person name="Sun Q."/>
            <person name="Zhou Y."/>
        </authorList>
    </citation>
    <scope>NUCLEOTIDE SEQUENCE</scope>
    <source>
        <strain evidence="2">CGMCC 4.7312</strain>
    </source>
</reference>
<keyword evidence="3" id="KW-1185">Reference proteome</keyword>
<dbReference type="Proteomes" id="UP000608890">
    <property type="component" value="Unassembled WGS sequence"/>
</dbReference>
<comment type="caution">
    <text evidence="2">The sequence shown here is derived from an EMBL/GenBank/DDBJ whole genome shotgun (WGS) entry which is preliminary data.</text>
</comment>
<evidence type="ECO:0000313" key="3">
    <source>
        <dbReference type="Proteomes" id="UP000608890"/>
    </source>
</evidence>
<gene>
    <name evidence="2" type="ORF">GCM10011608_61180</name>
</gene>
<feature type="region of interest" description="Disordered" evidence="1">
    <location>
        <begin position="59"/>
        <end position="84"/>
    </location>
</feature>
<evidence type="ECO:0000256" key="1">
    <source>
        <dbReference type="SAM" id="MobiDB-lite"/>
    </source>
</evidence>
<proteinExistence type="predicted"/>
<name>A0A917U9B4_9ACTN</name>
<organism evidence="2 3">
    <name type="scientific">Micromonospora sonchi</name>
    <dbReference type="NCBI Taxonomy" id="1763543"/>
    <lineage>
        <taxon>Bacteria</taxon>
        <taxon>Bacillati</taxon>
        <taxon>Actinomycetota</taxon>
        <taxon>Actinomycetes</taxon>
        <taxon>Micromonosporales</taxon>
        <taxon>Micromonosporaceae</taxon>
        <taxon>Micromonospora</taxon>
    </lineage>
</organism>
<evidence type="ECO:0000313" key="2">
    <source>
        <dbReference type="EMBL" id="GGM67722.1"/>
    </source>
</evidence>
<dbReference type="EMBL" id="BMNB01000061">
    <property type="protein sequence ID" value="GGM67722.1"/>
    <property type="molecule type" value="Genomic_DNA"/>
</dbReference>
<dbReference type="AlphaFoldDB" id="A0A917U9B4"/>
<sequence>MPHSGANLSGPDTFCSVRTTAGLRARAAGVRRTPGSGSARTTLPLDELRALVKRERYDRSTHRRTVAAARSPRPRVGAGVGRRRDRYRAARVDAPGGKDHARHADDIDSEVLAGFLHALRTADLTAPRLWLRLCWATWRAGAAAITALRMRRRRAEHIVAAAIARGDLPSPALFSGGGENATVA</sequence>